<keyword evidence="12" id="KW-1185">Reference proteome</keyword>
<comment type="subcellular location">
    <subcellularLocation>
        <location evidence="2">Cytoplasm</location>
        <location evidence="2">Cytoskeleton</location>
        <location evidence="2">Cilium basal body</location>
    </subcellularLocation>
    <subcellularLocation>
        <location evidence="1">Cytoplasm</location>
        <location evidence="1">Cytoskeleton</location>
        <location evidence="1">Microtubule organizing center</location>
        <location evidence="1">Centrosome</location>
        <location evidence="1">Centriole</location>
    </subcellularLocation>
    <subcellularLocation>
        <location evidence="3">Cytoplasm</location>
        <location evidence="3">Cytoskeleton</location>
        <location evidence="3">Spindle</location>
    </subcellularLocation>
</comment>
<dbReference type="GO" id="GO:0000922">
    <property type="term" value="C:spindle pole"/>
    <property type="evidence" value="ECO:0007669"/>
    <property type="project" value="TreeGrafter"/>
</dbReference>
<accession>A0A8K1CH71</accession>
<keyword evidence="9" id="KW-0206">Cytoskeleton</keyword>
<evidence type="ECO:0000256" key="2">
    <source>
        <dbReference type="ARBA" id="ARBA00004120"/>
    </source>
</evidence>
<organism evidence="11 12">
    <name type="scientific">Pythium oligandrum</name>
    <name type="common">Mycoparasitic fungus</name>
    <dbReference type="NCBI Taxonomy" id="41045"/>
    <lineage>
        <taxon>Eukaryota</taxon>
        <taxon>Sar</taxon>
        <taxon>Stramenopiles</taxon>
        <taxon>Oomycota</taxon>
        <taxon>Peronosporomycetes</taxon>
        <taxon>Pythiales</taxon>
        <taxon>Pythiaceae</taxon>
        <taxon>Pythium</taxon>
    </lineage>
</organism>
<dbReference type="GO" id="GO:0034454">
    <property type="term" value="P:microtubule anchoring at centrosome"/>
    <property type="evidence" value="ECO:0007669"/>
    <property type="project" value="TreeGrafter"/>
</dbReference>
<evidence type="ECO:0000313" key="12">
    <source>
        <dbReference type="Proteomes" id="UP000794436"/>
    </source>
</evidence>
<proteinExistence type="inferred from homology"/>
<evidence type="ECO:0000256" key="5">
    <source>
        <dbReference type="ARBA" id="ARBA00022015"/>
    </source>
</evidence>
<dbReference type="GO" id="GO:0097712">
    <property type="term" value="P:vesicle targeting, trans-Golgi to periciliary membrane compartment"/>
    <property type="evidence" value="ECO:0007669"/>
    <property type="project" value="TreeGrafter"/>
</dbReference>
<evidence type="ECO:0000256" key="8">
    <source>
        <dbReference type="ARBA" id="ARBA00023069"/>
    </source>
</evidence>
<evidence type="ECO:0000256" key="6">
    <source>
        <dbReference type="ARBA" id="ARBA00022490"/>
    </source>
</evidence>
<evidence type="ECO:0000256" key="1">
    <source>
        <dbReference type="ARBA" id="ARBA00004114"/>
    </source>
</evidence>
<comment type="caution">
    <text evidence="11">The sequence shown here is derived from an EMBL/GenBank/DDBJ whole genome shotgun (WGS) entry which is preliminary data.</text>
</comment>
<name>A0A8K1CH71_PYTOL</name>
<evidence type="ECO:0000313" key="11">
    <source>
        <dbReference type="EMBL" id="TMW63486.1"/>
    </source>
</evidence>
<dbReference type="Pfam" id="PF14933">
    <property type="entry name" value="CEP19"/>
    <property type="match status" value="1"/>
</dbReference>
<dbReference type="GO" id="GO:0036064">
    <property type="term" value="C:ciliary basal body"/>
    <property type="evidence" value="ECO:0007669"/>
    <property type="project" value="TreeGrafter"/>
</dbReference>
<dbReference type="PANTHER" id="PTHR31539:SF1">
    <property type="entry name" value="CENTROSOMAL PROTEIN OF 19 KDA"/>
    <property type="match status" value="1"/>
</dbReference>
<dbReference type="InterPro" id="IPR029412">
    <property type="entry name" value="CEP19"/>
</dbReference>
<evidence type="ECO:0000256" key="10">
    <source>
        <dbReference type="ARBA" id="ARBA00023273"/>
    </source>
</evidence>
<dbReference type="AlphaFoldDB" id="A0A8K1CH71"/>
<dbReference type="OrthoDB" id="2163581at2759"/>
<evidence type="ECO:0000256" key="3">
    <source>
        <dbReference type="ARBA" id="ARBA00004186"/>
    </source>
</evidence>
<evidence type="ECO:0000256" key="4">
    <source>
        <dbReference type="ARBA" id="ARBA00009371"/>
    </source>
</evidence>
<dbReference type="Proteomes" id="UP000794436">
    <property type="component" value="Unassembled WGS sequence"/>
</dbReference>
<sequence>MAGGGIEPRRLALRYAPPAIIVEYTRQQPYRKQLYHHEIDLQSLLPASRGTLSEYALDTLVNTITEQHEAVLEDVSTEQLRRLVRKLVANDPQEAGEVRRATVTSASAMPLPQADYNRVSESQLKQVKEKMDVAFHKNIVRPGDTGYQYDKQVAFKPAEEASDWDD</sequence>
<gene>
    <name evidence="11" type="ORF">Poli38472_002427</name>
</gene>
<protein>
    <recommendedName>
        <fullName evidence="5">Centrosomal protein of 19 kDa</fullName>
    </recommendedName>
</protein>
<keyword evidence="8" id="KW-0969">Cilium</keyword>
<dbReference type="GO" id="GO:0005814">
    <property type="term" value="C:centriole"/>
    <property type="evidence" value="ECO:0007669"/>
    <property type="project" value="UniProtKB-SubCell"/>
</dbReference>
<keyword evidence="10" id="KW-0966">Cell projection</keyword>
<comment type="similarity">
    <text evidence="4">Belongs to the CEP19 family.</text>
</comment>
<reference evidence="11" key="1">
    <citation type="submission" date="2019-03" db="EMBL/GenBank/DDBJ databases">
        <title>Long read genome sequence of the mycoparasitic Pythium oligandrum ATCC 38472 isolated from sugarbeet rhizosphere.</title>
        <authorList>
            <person name="Gaulin E."/>
        </authorList>
    </citation>
    <scope>NUCLEOTIDE SEQUENCE</scope>
    <source>
        <strain evidence="11">ATCC 38472_TT</strain>
    </source>
</reference>
<keyword evidence="7" id="KW-0970">Cilium biogenesis/degradation</keyword>
<dbReference type="PANTHER" id="PTHR31539">
    <property type="entry name" value="CENTROSOMAL PROTEIN OF 19K CEP19"/>
    <property type="match status" value="1"/>
</dbReference>
<evidence type="ECO:0000256" key="9">
    <source>
        <dbReference type="ARBA" id="ARBA00023212"/>
    </source>
</evidence>
<evidence type="ECO:0000256" key="7">
    <source>
        <dbReference type="ARBA" id="ARBA00022794"/>
    </source>
</evidence>
<keyword evidence="6" id="KW-0963">Cytoplasm</keyword>
<dbReference type="EMBL" id="SPLM01000072">
    <property type="protein sequence ID" value="TMW63486.1"/>
    <property type="molecule type" value="Genomic_DNA"/>
</dbReference>